<sequence>MLRKRPKKCRPQIKLELDVTSDICPKVDDLCPTVEITESIDDILNKILVEFCTYENLIEMLNNMCVENKFVLK</sequence>
<dbReference type="AlphaFoldDB" id="A0AAV6TVR6"/>
<reference evidence="1 2" key="1">
    <citation type="journal article" date="2022" name="Nat. Ecol. Evol.">
        <title>A masculinizing supergene underlies an exaggerated male reproductive morph in a spider.</title>
        <authorList>
            <person name="Hendrickx F."/>
            <person name="De Corte Z."/>
            <person name="Sonet G."/>
            <person name="Van Belleghem S.M."/>
            <person name="Kostlbacher S."/>
            <person name="Vangestel C."/>
        </authorList>
    </citation>
    <scope>NUCLEOTIDE SEQUENCE [LARGE SCALE GENOMIC DNA]</scope>
    <source>
        <strain evidence="1">W744_W776</strain>
    </source>
</reference>
<name>A0AAV6TVR6_9ARAC</name>
<organism evidence="1 2">
    <name type="scientific">Oedothorax gibbosus</name>
    <dbReference type="NCBI Taxonomy" id="931172"/>
    <lineage>
        <taxon>Eukaryota</taxon>
        <taxon>Metazoa</taxon>
        <taxon>Ecdysozoa</taxon>
        <taxon>Arthropoda</taxon>
        <taxon>Chelicerata</taxon>
        <taxon>Arachnida</taxon>
        <taxon>Araneae</taxon>
        <taxon>Araneomorphae</taxon>
        <taxon>Entelegynae</taxon>
        <taxon>Araneoidea</taxon>
        <taxon>Linyphiidae</taxon>
        <taxon>Erigoninae</taxon>
        <taxon>Oedothorax</taxon>
    </lineage>
</organism>
<evidence type="ECO:0000313" key="2">
    <source>
        <dbReference type="Proteomes" id="UP000827092"/>
    </source>
</evidence>
<proteinExistence type="predicted"/>
<protein>
    <submittedName>
        <fullName evidence="1">Uncharacterized protein</fullName>
    </submittedName>
</protein>
<comment type="caution">
    <text evidence="1">The sequence shown here is derived from an EMBL/GenBank/DDBJ whole genome shotgun (WGS) entry which is preliminary data.</text>
</comment>
<keyword evidence="2" id="KW-1185">Reference proteome</keyword>
<dbReference type="EMBL" id="JAFNEN010000950">
    <property type="protein sequence ID" value="KAG8175761.1"/>
    <property type="molecule type" value="Genomic_DNA"/>
</dbReference>
<dbReference type="Proteomes" id="UP000827092">
    <property type="component" value="Unassembled WGS sequence"/>
</dbReference>
<gene>
    <name evidence="1" type="ORF">JTE90_029246</name>
</gene>
<evidence type="ECO:0000313" key="1">
    <source>
        <dbReference type="EMBL" id="KAG8175761.1"/>
    </source>
</evidence>
<accession>A0AAV6TVR6</accession>